<feature type="transmembrane region" description="Helical" evidence="5">
    <location>
        <begin position="103"/>
        <end position="121"/>
    </location>
</feature>
<evidence type="ECO:0000256" key="2">
    <source>
        <dbReference type="ARBA" id="ARBA00022692"/>
    </source>
</evidence>
<dbReference type="Proteomes" id="UP001500620">
    <property type="component" value="Unassembled WGS sequence"/>
</dbReference>
<protein>
    <recommendedName>
        <fullName evidence="6">Inositolphosphotransferase Aur1/Ipt1 domain-containing protein</fullName>
    </recommendedName>
</protein>
<keyword evidence="4 5" id="KW-0472">Membrane</keyword>
<keyword evidence="3 5" id="KW-1133">Transmembrane helix</keyword>
<sequence>MHRLDGIDAGSDKAERMTITWEAPKAVNTLPAPVSLARQAGIGLAALLGYLLVRDAAGAADARAESNARAVEGLERSAGLLREEWLRERAAGSAFLSGALEWVYTYGHWLAAAAVLVWLARRHPAVYYRARDTMLLVAAGALFVFVVFPVAPPGDGGAFAALPSLHAGWDVVVGLAIAAAARRAWVRAAGVGVAAAMAASVVLTGHHHLLDVLAGATLTAACWLYLRARRRPAALRGYAGWDGLELH</sequence>
<feature type="transmembrane region" description="Helical" evidence="5">
    <location>
        <begin position="209"/>
        <end position="226"/>
    </location>
</feature>
<dbReference type="PANTHER" id="PTHR31310:SF7">
    <property type="entry name" value="PA-PHOSPHATASE RELATED-FAMILY PROTEIN DDB_G0268928"/>
    <property type="match status" value="1"/>
</dbReference>
<dbReference type="InterPro" id="IPR036938">
    <property type="entry name" value="PAP2/HPO_sf"/>
</dbReference>
<evidence type="ECO:0000259" key="6">
    <source>
        <dbReference type="Pfam" id="PF14378"/>
    </source>
</evidence>
<evidence type="ECO:0000256" key="1">
    <source>
        <dbReference type="ARBA" id="ARBA00004141"/>
    </source>
</evidence>
<evidence type="ECO:0000256" key="4">
    <source>
        <dbReference type="ARBA" id="ARBA00023136"/>
    </source>
</evidence>
<feature type="transmembrane region" description="Helical" evidence="5">
    <location>
        <begin position="184"/>
        <end position="203"/>
    </location>
</feature>
<feature type="domain" description="Inositolphosphotransferase Aur1/Ipt1" evidence="6">
    <location>
        <begin position="157"/>
        <end position="223"/>
    </location>
</feature>
<evidence type="ECO:0000256" key="3">
    <source>
        <dbReference type="ARBA" id="ARBA00022989"/>
    </source>
</evidence>
<evidence type="ECO:0000313" key="7">
    <source>
        <dbReference type="EMBL" id="GAA4250712.1"/>
    </source>
</evidence>
<gene>
    <name evidence="7" type="ORF">GCM10022255_040500</name>
</gene>
<dbReference type="InterPro" id="IPR026841">
    <property type="entry name" value="Aur1/Ipt1"/>
</dbReference>
<proteinExistence type="predicted"/>
<dbReference type="InterPro" id="IPR052185">
    <property type="entry name" value="IPC_Synthase-Related"/>
</dbReference>
<keyword evidence="2 5" id="KW-0812">Transmembrane</keyword>
<feature type="domain" description="Inositolphosphotransferase Aur1/Ipt1" evidence="6">
    <location>
        <begin position="73"/>
        <end position="153"/>
    </location>
</feature>
<evidence type="ECO:0000313" key="8">
    <source>
        <dbReference type="Proteomes" id="UP001500620"/>
    </source>
</evidence>
<feature type="transmembrane region" description="Helical" evidence="5">
    <location>
        <begin position="157"/>
        <end position="177"/>
    </location>
</feature>
<comment type="subcellular location">
    <subcellularLocation>
        <location evidence="1">Membrane</location>
        <topology evidence="1">Multi-pass membrane protein</topology>
    </subcellularLocation>
</comment>
<dbReference type="EMBL" id="BAABAT010000010">
    <property type="protein sequence ID" value="GAA4250712.1"/>
    <property type="molecule type" value="Genomic_DNA"/>
</dbReference>
<dbReference type="PANTHER" id="PTHR31310">
    <property type="match status" value="1"/>
</dbReference>
<name>A0ABP8DA95_9ACTN</name>
<evidence type="ECO:0000256" key="5">
    <source>
        <dbReference type="SAM" id="Phobius"/>
    </source>
</evidence>
<accession>A0ABP8DA95</accession>
<dbReference type="SUPFAM" id="SSF48317">
    <property type="entry name" value="Acid phosphatase/Vanadium-dependent haloperoxidase"/>
    <property type="match status" value="1"/>
</dbReference>
<dbReference type="Pfam" id="PF14378">
    <property type="entry name" value="PAP2_3"/>
    <property type="match status" value="2"/>
</dbReference>
<comment type="caution">
    <text evidence="7">The sequence shown here is derived from an EMBL/GenBank/DDBJ whole genome shotgun (WGS) entry which is preliminary data.</text>
</comment>
<dbReference type="Gene3D" id="1.20.144.10">
    <property type="entry name" value="Phosphatidic acid phosphatase type 2/haloperoxidase"/>
    <property type="match status" value="1"/>
</dbReference>
<dbReference type="RefSeq" id="WP_345128655.1">
    <property type="nucleotide sequence ID" value="NZ_BAABAT010000010.1"/>
</dbReference>
<feature type="transmembrane region" description="Helical" evidence="5">
    <location>
        <begin position="133"/>
        <end position="151"/>
    </location>
</feature>
<keyword evidence="8" id="KW-1185">Reference proteome</keyword>
<organism evidence="7 8">
    <name type="scientific">Dactylosporangium darangshiense</name>
    <dbReference type="NCBI Taxonomy" id="579108"/>
    <lineage>
        <taxon>Bacteria</taxon>
        <taxon>Bacillati</taxon>
        <taxon>Actinomycetota</taxon>
        <taxon>Actinomycetes</taxon>
        <taxon>Micromonosporales</taxon>
        <taxon>Micromonosporaceae</taxon>
        <taxon>Dactylosporangium</taxon>
    </lineage>
</organism>
<reference evidence="8" key="1">
    <citation type="journal article" date="2019" name="Int. J. Syst. Evol. Microbiol.">
        <title>The Global Catalogue of Microorganisms (GCM) 10K type strain sequencing project: providing services to taxonomists for standard genome sequencing and annotation.</title>
        <authorList>
            <consortium name="The Broad Institute Genomics Platform"/>
            <consortium name="The Broad Institute Genome Sequencing Center for Infectious Disease"/>
            <person name="Wu L."/>
            <person name="Ma J."/>
        </authorList>
    </citation>
    <scope>NUCLEOTIDE SEQUENCE [LARGE SCALE GENOMIC DNA]</scope>
    <source>
        <strain evidence="8">JCM 17441</strain>
    </source>
</reference>